<dbReference type="AlphaFoldDB" id="A3VAL5"/>
<dbReference type="HOGENOM" id="CLU_052361_1_0_5"/>
<gene>
    <name evidence="3" type="ORF">RB2654_20273</name>
</gene>
<dbReference type="EMBL" id="AAMT01000001">
    <property type="protein sequence ID" value="EAQ14956.1"/>
    <property type="molecule type" value="Genomic_DNA"/>
</dbReference>
<dbReference type="InterPro" id="IPR004360">
    <property type="entry name" value="Glyas_Fos-R_dOase_dom"/>
</dbReference>
<feature type="region of interest" description="Disordered" evidence="1">
    <location>
        <begin position="128"/>
        <end position="147"/>
    </location>
</feature>
<dbReference type="InterPro" id="IPR029068">
    <property type="entry name" value="Glyas_Bleomycin-R_OHBP_Dase"/>
</dbReference>
<name>A3VAL5_9RHOB</name>
<dbReference type="Pfam" id="PF00903">
    <property type="entry name" value="Glyoxalase"/>
    <property type="match status" value="1"/>
</dbReference>
<keyword evidence="4" id="KW-1185">Reference proteome</keyword>
<sequence>MRIIGPDEIVFGVDDLDACRAFLTDYGLDETAWTEGKGGTFSALDATCVSVWKRDDADLPAALPSGNTLRQTVYGVESANVIDEIEAELSTDREVTRHPDGSITCEDDCGFALKFQVTKRIKTDLEPERVNSPGAEPARLENQLGTTQDAACKPRTLSHIVYFSPDIKKHEAFYMERLKFVLTDRFTNVGPFLRPQACRDHHTMFLLDTPPHMAGLEHIAFHMQGPTELMLAGSRMIQKGWESFWGPGRHVFGSNWFWYFNCPLMTHFEFDADMDLHDDDWEPRFVEAGPQTAQVFLFENTEKWFPGAPGD</sequence>
<dbReference type="OrthoDB" id="9803142at2"/>
<organism evidence="3 4">
    <name type="scientific">Maritimibacter alkaliphilus HTCC2654</name>
    <dbReference type="NCBI Taxonomy" id="314271"/>
    <lineage>
        <taxon>Bacteria</taxon>
        <taxon>Pseudomonadati</taxon>
        <taxon>Pseudomonadota</taxon>
        <taxon>Alphaproteobacteria</taxon>
        <taxon>Rhodobacterales</taxon>
        <taxon>Roseobacteraceae</taxon>
        <taxon>Maritimibacter</taxon>
    </lineage>
</organism>
<reference evidence="3 4" key="1">
    <citation type="journal article" date="2010" name="J. Bacteriol.">
        <title>Genome sequences of Pelagibaca bermudensis HTCC2601T and Maritimibacter alkaliphilus HTCC2654T, the type strains of two marine Roseobacter genera.</title>
        <authorList>
            <person name="Thrash J.C."/>
            <person name="Cho J.C."/>
            <person name="Ferriera S."/>
            <person name="Johnson J."/>
            <person name="Vergin K.L."/>
            <person name="Giovannoni S.J."/>
        </authorList>
    </citation>
    <scope>NUCLEOTIDE SEQUENCE [LARGE SCALE GENOMIC DNA]</scope>
    <source>
        <strain evidence="3 4">HTCC2654</strain>
    </source>
</reference>
<dbReference type="RefSeq" id="WP_008334947.1">
    <property type="nucleotide sequence ID" value="NZ_CH902578.1"/>
</dbReference>
<evidence type="ECO:0000256" key="1">
    <source>
        <dbReference type="SAM" id="MobiDB-lite"/>
    </source>
</evidence>
<dbReference type="eggNOG" id="COG0346">
    <property type="taxonomic scope" value="Bacteria"/>
</dbReference>
<protein>
    <submittedName>
        <fullName evidence="3">Glyoxalase family protein</fullName>
    </submittedName>
</protein>
<dbReference type="Gene3D" id="3.10.180.10">
    <property type="entry name" value="2,3-Dihydroxybiphenyl 1,2-Dioxygenase, domain 1"/>
    <property type="match status" value="1"/>
</dbReference>
<evidence type="ECO:0000313" key="3">
    <source>
        <dbReference type="EMBL" id="EAQ14956.1"/>
    </source>
</evidence>
<accession>A3VAL5</accession>
<evidence type="ECO:0000313" key="4">
    <source>
        <dbReference type="Proteomes" id="UP000002931"/>
    </source>
</evidence>
<dbReference type="PROSITE" id="PS51819">
    <property type="entry name" value="VOC"/>
    <property type="match status" value="1"/>
</dbReference>
<dbReference type="STRING" id="314271.RB2654_20273"/>
<evidence type="ECO:0000259" key="2">
    <source>
        <dbReference type="PROSITE" id="PS51819"/>
    </source>
</evidence>
<comment type="caution">
    <text evidence="3">The sequence shown here is derived from an EMBL/GenBank/DDBJ whole genome shotgun (WGS) entry which is preliminary data.</text>
</comment>
<feature type="domain" description="VOC" evidence="2">
    <location>
        <begin position="156"/>
        <end position="273"/>
    </location>
</feature>
<dbReference type="SUPFAM" id="SSF54593">
    <property type="entry name" value="Glyoxalase/Bleomycin resistance protein/Dihydroxybiphenyl dioxygenase"/>
    <property type="match status" value="2"/>
</dbReference>
<proteinExistence type="predicted"/>
<dbReference type="Proteomes" id="UP000002931">
    <property type="component" value="Unassembled WGS sequence"/>
</dbReference>
<dbReference type="InterPro" id="IPR037523">
    <property type="entry name" value="VOC_core"/>
</dbReference>